<accession>A0A7W6C8L9</accession>
<evidence type="ECO:0000256" key="4">
    <source>
        <dbReference type="ARBA" id="ARBA00023002"/>
    </source>
</evidence>
<dbReference type="AlphaFoldDB" id="A0A7W6C8L9"/>
<dbReference type="RefSeq" id="WP_183896360.1">
    <property type="nucleotide sequence ID" value="NZ_JACIDV010000006.1"/>
</dbReference>
<evidence type="ECO:0000259" key="6">
    <source>
        <dbReference type="Pfam" id="PF01266"/>
    </source>
</evidence>
<comment type="similarity">
    <text evidence="5">Belongs to the L2HGDH family.</text>
</comment>
<dbReference type="GO" id="GO:0047545">
    <property type="term" value="F:(S)-2-hydroxyglutarate dehydrogenase activity"/>
    <property type="evidence" value="ECO:0007669"/>
    <property type="project" value="TreeGrafter"/>
</dbReference>
<proteinExistence type="inferred from homology"/>
<keyword evidence="3" id="KW-0274">FAD</keyword>
<dbReference type="InterPro" id="IPR006076">
    <property type="entry name" value="FAD-dep_OxRdtase"/>
</dbReference>
<gene>
    <name evidence="7" type="ORF">GGQ73_002357</name>
</gene>
<dbReference type="Pfam" id="PF01266">
    <property type="entry name" value="DAO"/>
    <property type="match status" value="1"/>
</dbReference>
<evidence type="ECO:0000256" key="2">
    <source>
        <dbReference type="ARBA" id="ARBA00022630"/>
    </source>
</evidence>
<dbReference type="EMBL" id="JACIDV010000006">
    <property type="protein sequence ID" value="MBB3946404.1"/>
    <property type="molecule type" value="Genomic_DNA"/>
</dbReference>
<dbReference type="Proteomes" id="UP000565286">
    <property type="component" value="Unassembled WGS sequence"/>
</dbReference>
<dbReference type="PANTHER" id="PTHR43104">
    <property type="entry name" value="L-2-HYDROXYGLUTARATE DEHYDROGENASE, MITOCHONDRIAL"/>
    <property type="match status" value="1"/>
</dbReference>
<keyword evidence="8" id="KW-1185">Reference proteome</keyword>
<dbReference type="SUPFAM" id="SSF51905">
    <property type="entry name" value="FAD/NAD(P)-binding domain"/>
    <property type="match status" value="1"/>
</dbReference>
<dbReference type="PANTHER" id="PTHR43104:SF4">
    <property type="entry name" value="L-2-HYDROXYGLUTARATE DEHYDROGENASE, MITOCHONDRIAL"/>
    <property type="match status" value="1"/>
</dbReference>
<keyword evidence="2" id="KW-0285">Flavoprotein</keyword>
<name>A0A7W6C8L9_9HYPH</name>
<evidence type="ECO:0000256" key="3">
    <source>
        <dbReference type="ARBA" id="ARBA00022827"/>
    </source>
</evidence>
<reference evidence="7 8" key="1">
    <citation type="submission" date="2020-08" db="EMBL/GenBank/DDBJ databases">
        <title>Genomic Encyclopedia of Type Strains, Phase IV (KMG-IV): sequencing the most valuable type-strain genomes for metagenomic binning, comparative biology and taxonomic classification.</title>
        <authorList>
            <person name="Goeker M."/>
        </authorList>
    </citation>
    <scope>NUCLEOTIDE SEQUENCE [LARGE SCALE GENOMIC DNA]</scope>
    <source>
        <strain evidence="7 8">DSM 26438</strain>
    </source>
</reference>
<sequence length="366" mass="39356">MTDIDVIIIGAGAIGLSTARHLAQAGMSVIVLEKEGAFGTHTSSRNSEVIHAGLYYPKDSLKARLCVEGRPKLYAFCESHGVAHSRCGKLIVASNRTEIVTLEDLHHRGNVNGCDDLRLIGSEEARNIEPVLSCEAALLSPSTGIIDSHGYMLALLGDAEDAGTSVAYRAPFLRAEHTSYGFKVFVGGEEPMQLACRSLINSAGLFAPQVARQIDGLSEAHIPVARFAKGSYFSLSGKCPFSHLIYPAPHAHGLGVHLTLDLGGQARFGPDIEWIDAIDYTVDPQRSNGFNEAIKRYWPGLPDDALSPSYSGIRPKISGPDDPAMDFRIDGPEIHGIKGLINLFGIESPGLTASLAIAEELFRRLD</sequence>
<evidence type="ECO:0000313" key="7">
    <source>
        <dbReference type="EMBL" id="MBB3946404.1"/>
    </source>
</evidence>
<keyword evidence="4" id="KW-0560">Oxidoreductase</keyword>
<dbReference type="Gene3D" id="3.50.50.60">
    <property type="entry name" value="FAD/NAD(P)-binding domain"/>
    <property type="match status" value="1"/>
</dbReference>
<comment type="cofactor">
    <cofactor evidence="1">
        <name>FAD</name>
        <dbReference type="ChEBI" id="CHEBI:57692"/>
    </cofactor>
</comment>
<comment type="caution">
    <text evidence="7">The sequence shown here is derived from an EMBL/GenBank/DDBJ whole genome shotgun (WGS) entry which is preliminary data.</text>
</comment>
<evidence type="ECO:0000256" key="1">
    <source>
        <dbReference type="ARBA" id="ARBA00001974"/>
    </source>
</evidence>
<dbReference type="InterPro" id="IPR036188">
    <property type="entry name" value="FAD/NAD-bd_sf"/>
</dbReference>
<dbReference type="Gene3D" id="3.30.9.10">
    <property type="entry name" value="D-Amino Acid Oxidase, subunit A, domain 2"/>
    <property type="match status" value="1"/>
</dbReference>
<organism evidence="7 8">
    <name type="scientific">Rhizobium skierniewicense</name>
    <dbReference type="NCBI Taxonomy" id="984260"/>
    <lineage>
        <taxon>Bacteria</taxon>
        <taxon>Pseudomonadati</taxon>
        <taxon>Pseudomonadota</taxon>
        <taxon>Alphaproteobacteria</taxon>
        <taxon>Hyphomicrobiales</taxon>
        <taxon>Rhizobiaceae</taxon>
        <taxon>Rhizobium/Agrobacterium group</taxon>
        <taxon>Rhizobium</taxon>
    </lineage>
</organism>
<evidence type="ECO:0000313" key="8">
    <source>
        <dbReference type="Proteomes" id="UP000565286"/>
    </source>
</evidence>
<feature type="domain" description="FAD dependent oxidoreductase" evidence="6">
    <location>
        <begin position="5"/>
        <end position="361"/>
    </location>
</feature>
<evidence type="ECO:0000256" key="5">
    <source>
        <dbReference type="ARBA" id="ARBA00037941"/>
    </source>
</evidence>
<protein>
    <submittedName>
        <fullName evidence="7">L-2-hydroxyglutarate oxidase LhgO</fullName>
    </submittedName>
</protein>